<organism evidence="1">
    <name type="scientific">Marseillevirus LCMAC202</name>
    <dbReference type="NCBI Taxonomy" id="2506606"/>
    <lineage>
        <taxon>Viruses</taxon>
        <taxon>Varidnaviria</taxon>
        <taxon>Bamfordvirae</taxon>
        <taxon>Nucleocytoviricota</taxon>
        <taxon>Megaviricetes</taxon>
        <taxon>Pimascovirales</taxon>
        <taxon>Pimascovirales incertae sedis</taxon>
        <taxon>Marseilleviridae</taxon>
    </lineage>
</organism>
<reference evidence="1" key="1">
    <citation type="journal article" date="2019" name="MBio">
        <title>Virus Genomes from Deep Sea Sediments Expand the Ocean Megavirome and Support Independent Origins of Viral Gigantism.</title>
        <authorList>
            <person name="Backstrom D."/>
            <person name="Yutin N."/>
            <person name="Jorgensen S.L."/>
            <person name="Dharamshi J."/>
            <person name="Homa F."/>
            <person name="Zaremba-Niedwiedzka K."/>
            <person name="Spang A."/>
            <person name="Wolf Y.I."/>
            <person name="Koonin E.V."/>
            <person name="Ettema T.J."/>
        </authorList>
    </citation>
    <scope>NUCLEOTIDE SEQUENCE</scope>
</reference>
<protein>
    <submittedName>
        <fullName evidence="1">Uncharacterized protein</fullName>
    </submittedName>
</protein>
<sequence length="174" mass="20615">MKTTQKMRCLLVKSAVLFIRNKPQSEFISEYMCDNGYLLLYSPSQEEPYDGTYDIVSNSHYTRFGGYFTRNIPDLPEPTWQPDQKIVDWVKQYCTSLPEPEYIVRYGYCPSRPIVKEFVEPFQNEYYLCSVEFNSYLEKLRQYKLTVDIIHKEITGTYNNSMETDTIRKVVINS</sequence>
<name>A0A481YXI3_9VIRU</name>
<proteinExistence type="predicted"/>
<gene>
    <name evidence="1" type="ORF">LCMAC202_02490</name>
</gene>
<evidence type="ECO:0000313" key="1">
    <source>
        <dbReference type="EMBL" id="QBK87888.1"/>
    </source>
</evidence>
<accession>A0A481YXI3</accession>
<dbReference type="EMBL" id="MK500371">
    <property type="protein sequence ID" value="QBK87888.1"/>
    <property type="molecule type" value="Genomic_DNA"/>
</dbReference>